<feature type="non-terminal residue" evidence="1">
    <location>
        <position position="1"/>
    </location>
</feature>
<reference evidence="1" key="1">
    <citation type="submission" date="2018-05" db="EMBL/GenBank/DDBJ databases">
        <authorList>
            <person name="Lanie J.A."/>
            <person name="Ng W.-L."/>
            <person name="Kazmierczak K.M."/>
            <person name="Andrzejewski T.M."/>
            <person name="Davidsen T.M."/>
            <person name="Wayne K.J."/>
            <person name="Tettelin H."/>
            <person name="Glass J.I."/>
            <person name="Rusch D."/>
            <person name="Podicherti R."/>
            <person name="Tsui H.-C.T."/>
            <person name="Winkler M.E."/>
        </authorList>
    </citation>
    <scope>NUCLEOTIDE SEQUENCE</scope>
</reference>
<gene>
    <name evidence="1" type="ORF">METZ01_LOCUS481193</name>
</gene>
<sequence>VGIVGSRKYTNKNKVKDFIYELKEVFGDDVEIVSGGCKFGADKYAKKFALEFDMKYVEFPAVHESYNIHCILPKFKYGKPYAVWHFFERNKEIAKYSDKIVAFIPEGIKSNGTMNT</sequence>
<dbReference type="AlphaFoldDB" id="A0A383C8G5"/>
<name>A0A383C8G5_9ZZZZ</name>
<evidence type="ECO:0000313" key="1">
    <source>
        <dbReference type="EMBL" id="SVE28339.1"/>
    </source>
</evidence>
<protein>
    <recommendedName>
        <fullName evidence="2">DUF2493 domain-containing protein</fullName>
    </recommendedName>
</protein>
<dbReference type="Gene3D" id="3.40.50.450">
    <property type="match status" value="1"/>
</dbReference>
<feature type="non-terminal residue" evidence="1">
    <location>
        <position position="116"/>
    </location>
</feature>
<organism evidence="1">
    <name type="scientific">marine metagenome</name>
    <dbReference type="NCBI Taxonomy" id="408172"/>
    <lineage>
        <taxon>unclassified sequences</taxon>
        <taxon>metagenomes</taxon>
        <taxon>ecological metagenomes</taxon>
    </lineage>
</organism>
<proteinExistence type="predicted"/>
<evidence type="ECO:0008006" key="2">
    <source>
        <dbReference type="Google" id="ProtNLM"/>
    </source>
</evidence>
<accession>A0A383C8G5</accession>
<dbReference type="EMBL" id="UINC01206627">
    <property type="protein sequence ID" value="SVE28339.1"/>
    <property type="molecule type" value="Genomic_DNA"/>
</dbReference>
<dbReference type="SUPFAM" id="SSF102405">
    <property type="entry name" value="MCP/YpsA-like"/>
    <property type="match status" value="1"/>
</dbReference>